<gene>
    <name evidence="3" type="ORF">OZSIB_1491</name>
</gene>
<dbReference type="GO" id="GO:0030572">
    <property type="term" value="F:phosphatidyltransferase activity"/>
    <property type="evidence" value="ECO:0007669"/>
    <property type="project" value="UniProtKB-ARBA"/>
</dbReference>
<evidence type="ECO:0000256" key="1">
    <source>
        <dbReference type="SAM" id="SignalP"/>
    </source>
</evidence>
<dbReference type="InterPro" id="IPR025202">
    <property type="entry name" value="PLD-like_dom"/>
</dbReference>
<dbReference type="SMART" id="SM00155">
    <property type="entry name" value="PLDc"/>
    <property type="match status" value="2"/>
</dbReference>
<accession>A0A367ZKU3</accession>
<keyword evidence="1" id="KW-0732">Signal</keyword>
<proteinExistence type="predicted"/>
<evidence type="ECO:0000313" key="4">
    <source>
        <dbReference type="Proteomes" id="UP000252355"/>
    </source>
</evidence>
<reference evidence="3 4" key="1">
    <citation type="submission" date="2018-05" db="EMBL/GenBank/DDBJ databases">
        <title>A metagenomic window into the 2 km-deep terrestrial subsurface aquifer revealed taxonomically and functionally diverse microbial community comprising novel uncultured bacterial lineages.</title>
        <authorList>
            <person name="Kadnikov V.V."/>
            <person name="Mardanov A.V."/>
            <person name="Beletsky A.V."/>
            <person name="Banks D."/>
            <person name="Pimenov N.V."/>
            <person name="Frank Y.A."/>
            <person name="Karnachuk O.V."/>
            <person name="Ravin N.V."/>
        </authorList>
    </citation>
    <scope>NUCLEOTIDE SEQUENCE [LARGE SCALE GENOMIC DNA]</scope>
    <source>
        <strain evidence="3">BY5</strain>
    </source>
</reference>
<sequence>MPRFITSATFTVIAFGGLFLSGLAAPVVAADPDLPTAYRQMQEALDAYQAAVLDQARDPRDVAARRDRYLEAKRLFEQIKGNASAVAPTAASSSPAGSGNRVLPAVRVAAPATPRVTTAQAVERVLQKVRSGAKVTERDLDLSFAETNDNSLELQTGETFWQSLTRDIKAAKKSITIQMFGMEGDKTGWEFARLLAAKAKEGVEVILVADRSGARMMGLKNLVSTTEEEKLFQFYKDHGVKVVFYDRVSRGTSLGQKIDFFHFDHRKTFVIDGQVGYVGGYTLQQPSRETKHDMMVKCQGSVVHQMQSGLLLSFLYNGGKLDAVDEATLRAKFFPPPQNKGRTNARLAYNIPRGVHDVHDTYLQAIDQAKKYLYVINPYITNNDMVDRLCAAARRGVDVRLVHPGKAENPLNDANTRFHFEKMQKAGVKIYLYQGERGLGKLHAKGLIADDTFASIGSCNMDTMALRHNYEANILSKDPDFVRKVRADLFERDFQVSTLYEPPSSWWERAKIKIKGGLSELLDRWD</sequence>
<dbReference type="EMBL" id="QOQW01000023">
    <property type="protein sequence ID" value="RCK78389.1"/>
    <property type="molecule type" value="Genomic_DNA"/>
</dbReference>
<feature type="domain" description="PLD phosphodiesterase" evidence="2">
    <location>
        <begin position="260"/>
        <end position="287"/>
    </location>
</feature>
<dbReference type="AlphaFoldDB" id="A0A367ZKU3"/>
<dbReference type="Pfam" id="PF13091">
    <property type="entry name" value="PLDc_2"/>
    <property type="match status" value="2"/>
</dbReference>
<dbReference type="PROSITE" id="PS50035">
    <property type="entry name" value="PLD"/>
    <property type="match status" value="2"/>
</dbReference>
<dbReference type="Gene3D" id="3.30.870.10">
    <property type="entry name" value="Endonuclease Chain A"/>
    <property type="match status" value="2"/>
</dbReference>
<comment type="caution">
    <text evidence="3">The sequence shown here is derived from an EMBL/GenBank/DDBJ whole genome shotgun (WGS) entry which is preliminary data.</text>
</comment>
<dbReference type="SUPFAM" id="SSF56024">
    <property type="entry name" value="Phospholipase D/nuclease"/>
    <property type="match status" value="2"/>
</dbReference>
<evidence type="ECO:0000259" key="2">
    <source>
        <dbReference type="PROSITE" id="PS50035"/>
    </source>
</evidence>
<feature type="domain" description="PLD phosphodiesterase" evidence="2">
    <location>
        <begin position="438"/>
        <end position="465"/>
    </location>
</feature>
<dbReference type="CDD" id="cd09112">
    <property type="entry name" value="PLDc_CLS_2"/>
    <property type="match status" value="1"/>
</dbReference>
<organism evidence="3 4">
    <name type="scientific">Candidatus Ozemobacter sibiricus</name>
    <dbReference type="NCBI Taxonomy" id="2268124"/>
    <lineage>
        <taxon>Bacteria</taxon>
        <taxon>Candidatus Ozemobacteria</taxon>
        <taxon>Candidatus Ozemobacterales</taxon>
        <taxon>Candidatus Ozemobacteraceae</taxon>
        <taxon>Candidatus Ozemobacter</taxon>
    </lineage>
</organism>
<dbReference type="PANTHER" id="PTHR21248">
    <property type="entry name" value="CARDIOLIPIN SYNTHASE"/>
    <property type="match status" value="1"/>
</dbReference>
<name>A0A367ZKU3_9BACT</name>
<evidence type="ECO:0000313" key="3">
    <source>
        <dbReference type="EMBL" id="RCK78389.1"/>
    </source>
</evidence>
<feature type="signal peptide" evidence="1">
    <location>
        <begin position="1"/>
        <end position="29"/>
    </location>
</feature>
<dbReference type="PANTHER" id="PTHR21248:SF22">
    <property type="entry name" value="PHOSPHOLIPASE D"/>
    <property type="match status" value="1"/>
</dbReference>
<protein>
    <submittedName>
        <fullName evidence="3">Cardiolipin synthetase</fullName>
    </submittedName>
</protein>
<feature type="chain" id="PRO_5016644970" evidence="1">
    <location>
        <begin position="30"/>
        <end position="526"/>
    </location>
</feature>
<dbReference type="GO" id="GO:0032049">
    <property type="term" value="P:cardiolipin biosynthetic process"/>
    <property type="evidence" value="ECO:0007669"/>
    <property type="project" value="UniProtKB-ARBA"/>
</dbReference>
<dbReference type="Proteomes" id="UP000252355">
    <property type="component" value="Unassembled WGS sequence"/>
</dbReference>
<dbReference type="InterPro" id="IPR001736">
    <property type="entry name" value="PLipase_D/transphosphatidylase"/>
</dbReference>